<dbReference type="RefSeq" id="WP_281765678.1">
    <property type="nucleotide sequence ID" value="NZ_BRVO01000002.1"/>
</dbReference>
<dbReference type="Pfam" id="PF10988">
    <property type="entry name" value="DUF2807"/>
    <property type="match status" value="1"/>
</dbReference>
<evidence type="ECO:0000313" key="3">
    <source>
        <dbReference type="EMBL" id="GLB50063.1"/>
    </source>
</evidence>
<gene>
    <name evidence="3" type="ORF">Y10_24310</name>
</gene>
<keyword evidence="1" id="KW-0732">Signal</keyword>
<organism evidence="3 4">
    <name type="scientific">Neptunitalea lumnitzerae</name>
    <dbReference type="NCBI Taxonomy" id="2965509"/>
    <lineage>
        <taxon>Bacteria</taxon>
        <taxon>Pseudomonadati</taxon>
        <taxon>Bacteroidota</taxon>
        <taxon>Flavobacteriia</taxon>
        <taxon>Flavobacteriales</taxon>
        <taxon>Flavobacteriaceae</taxon>
        <taxon>Neptunitalea</taxon>
    </lineage>
</organism>
<dbReference type="EMBL" id="BRVO01000002">
    <property type="protein sequence ID" value="GLB50063.1"/>
    <property type="molecule type" value="Genomic_DNA"/>
</dbReference>
<evidence type="ECO:0000256" key="1">
    <source>
        <dbReference type="SAM" id="SignalP"/>
    </source>
</evidence>
<dbReference type="InterPro" id="IPR021255">
    <property type="entry name" value="DUF2807"/>
</dbReference>
<dbReference type="Gene3D" id="2.160.20.120">
    <property type="match status" value="1"/>
</dbReference>
<feature type="domain" description="Putative auto-transporter adhesin head GIN" evidence="2">
    <location>
        <begin position="43"/>
        <end position="224"/>
    </location>
</feature>
<evidence type="ECO:0000313" key="4">
    <source>
        <dbReference type="Proteomes" id="UP001143543"/>
    </source>
</evidence>
<protein>
    <submittedName>
        <fullName evidence="3">DUF2807 domain-containing protein</fullName>
    </submittedName>
</protein>
<dbReference type="PANTHER" id="PTHR39200">
    <property type="entry name" value="HYPOTHETICAL EXPORTED PROTEIN"/>
    <property type="match status" value="1"/>
</dbReference>
<accession>A0ABQ5MKX2</accession>
<proteinExistence type="predicted"/>
<comment type="caution">
    <text evidence="3">The sequence shown here is derived from an EMBL/GenBank/DDBJ whole genome shotgun (WGS) entry which is preliminary data.</text>
</comment>
<feature type="chain" id="PRO_5045396853" evidence="1">
    <location>
        <begin position="23"/>
        <end position="241"/>
    </location>
</feature>
<sequence length="241" mass="25383">MKSITKLSILTFAILFITSCNASWNGIEGNGRSTTSTRNVGSFDGIEVAGSYHVTLEKGNEGKVTINAEENIIDYIVTEVTNNVLHIYTKDGFSLRSTRGIKITVGFSNLNKAILTGSGSIKSESVISASKMTASVTGSGDIALKVKADKVDSYVTGSGDILLEGDTTDFKCTVTGSGDISAYELKASNVIADVTGSGDIHLYCKANLKAYVSGSGDIYYKGNPEIRDLSTSGSGDINKDN</sequence>
<dbReference type="PANTHER" id="PTHR39200:SF1">
    <property type="entry name" value="AUTO-TRANSPORTER ADHESIN HEAD GIN DOMAIN-CONTAINING PROTEIN-RELATED"/>
    <property type="match status" value="1"/>
</dbReference>
<reference evidence="3" key="1">
    <citation type="submission" date="2022-07" db="EMBL/GenBank/DDBJ databases">
        <title>Taxonomy of Novel Oxalotrophic and Methylotrophic Bacteria.</title>
        <authorList>
            <person name="Sahin N."/>
            <person name="Tani A."/>
        </authorList>
    </citation>
    <scope>NUCLEOTIDE SEQUENCE</scope>
    <source>
        <strain evidence="3">Y10</strain>
    </source>
</reference>
<dbReference type="PROSITE" id="PS51257">
    <property type="entry name" value="PROKAR_LIPOPROTEIN"/>
    <property type="match status" value="1"/>
</dbReference>
<evidence type="ECO:0000259" key="2">
    <source>
        <dbReference type="Pfam" id="PF10988"/>
    </source>
</evidence>
<dbReference type="Proteomes" id="UP001143543">
    <property type="component" value="Unassembled WGS sequence"/>
</dbReference>
<name>A0ABQ5MKX2_9FLAO</name>
<keyword evidence="4" id="KW-1185">Reference proteome</keyword>
<feature type="signal peptide" evidence="1">
    <location>
        <begin position="1"/>
        <end position="22"/>
    </location>
</feature>